<feature type="domain" description="Thioredoxin" evidence="1">
    <location>
        <begin position="30"/>
        <end position="141"/>
    </location>
</feature>
<dbReference type="PANTHER" id="PTHR10438:SF434">
    <property type="entry name" value="THIOREDOXIN H9"/>
    <property type="match status" value="1"/>
</dbReference>
<dbReference type="CDD" id="cd02947">
    <property type="entry name" value="TRX_family"/>
    <property type="match status" value="1"/>
</dbReference>
<reference evidence="2" key="1">
    <citation type="journal article" date="2013" name="J. Plant Res.">
        <title>Effect of fungi and light on seed germination of three Opuntia species from semiarid lands of central Mexico.</title>
        <authorList>
            <person name="Delgado-Sanchez P."/>
            <person name="Jimenez-Bremont J.F."/>
            <person name="Guerrero-Gonzalez Mde L."/>
            <person name="Flores J."/>
        </authorList>
    </citation>
    <scope>NUCLEOTIDE SEQUENCE</scope>
    <source>
        <tissue evidence="2">Cladode</tissue>
    </source>
</reference>
<protein>
    <submittedName>
        <fullName evidence="2">Protein disulfide-isomerase</fullName>
        <ecNumber evidence="2">5.3.4.1</ecNumber>
    </submittedName>
</protein>
<dbReference type="PROSITE" id="PS00194">
    <property type="entry name" value="THIOREDOXIN_1"/>
    <property type="match status" value="1"/>
</dbReference>
<dbReference type="InterPro" id="IPR036249">
    <property type="entry name" value="Thioredoxin-like_sf"/>
</dbReference>
<dbReference type="InterPro" id="IPR013766">
    <property type="entry name" value="Thioredoxin_domain"/>
</dbReference>
<accession>A0A7C9CNZ4</accession>
<dbReference type="PROSITE" id="PS51352">
    <property type="entry name" value="THIOREDOXIN_2"/>
    <property type="match status" value="1"/>
</dbReference>
<organism evidence="2">
    <name type="scientific">Opuntia streptacantha</name>
    <name type="common">Prickly pear cactus</name>
    <name type="synonym">Opuntia cardona</name>
    <dbReference type="NCBI Taxonomy" id="393608"/>
    <lineage>
        <taxon>Eukaryota</taxon>
        <taxon>Viridiplantae</taxon>
        <taxon>Streptophyta</taxon>
        <taxon>Embryophyta</taxon>
        <taxon>Tracheophyta</taxon>
        <taxon>Spermatophyta</taxon>
        <taxon>Magnoliopsida</taxon>
        <taxon>eudicotyledons</taxon>
        <taxon>Gunneridae</taxon>
        <taxon>Pentapetalae</taxon>
        <taxon>Caryophyllales</taxon>
        <taxon>Cactineae</taxon>
        <taxon>Cactaceae</taxon>
        <taxon>Opuntioideae</taxon>
        <taxon>Opuntia</taxon>
    </lineage>
</organism>
<dbReference type="GO" id="GO:0003756">
    <property type="term" value="F:protein disulfide isomerase activity"/>
    <property type="evidence" value="ECO:0007669"/>
    <property type="project" value="UniProtKB-EC"/>
</dbReference>
<proteinExistence type="predicted"/>
<evidence type="ECO:0000313" key="2">
    <source>
        <dbReference type="EMBL" id="MBA4621667.1"/>
    </source>
</evidence>
<dbReference type="EMBL" id="GISG01034839">
    <property type="protein sequence ID" value="MBA4621667.1"/>
    <property type="molecule type" value="Transcribed_RNA"/>
</dbReference>
<dbReference type="Gene3D" id="3.40.30.10">
    <property type="entry name" value="Glutaredoxin"/>
    <property type="match status" value="1"/>
</dbReference>
<name>A0A7C9CNZ4_OPUST</name>
<keyword evidence="2" id="KW-0413">Isomerase</keyword>
<dbReference type="SUPFAM" id="SSF52833">
    <property type="entry name" value="Thioredoxin-like"/>
    <property type="match status" value="1"/>
</dbReference>
<dbReference type="Pfam" id="PF00085">
    <property type="entry name" value="Thioredoxin"/>
    <property type="match status" value="1"/>
</dbReference>
<dbReference type="InterPro" id="IPR050620">
    <property type="entry name" value="Thioredoxin_H-type-like"/>
</dbReference>
<dbReference type="PANTHER" id="PTHR10438">
    <property type="entry name" value="THIOREDOXIN"/>
    <property type="match status" value="1"/>
</dbReference>
<dbReference type="AlphaFoldDB" id="A0A7C9CNZ4"/>
<sequence length="146" mass="16710">MRLGCPCLMGQCWTKLGCLRKGRYKRRHQLAGGRVQLVNKVEDWEEKLAEAKQHGKIVVVKFSATWCTPCKEIAQPYRELADKYSSLLFLAVDVDEMAEFCTSWDIRATPTFYFFRDGQPIDKLVGANKFELQRKTAAIAESTSKL</sequence>
<dbReference type="EC" id="5.3.4.1" evidence="2"/>
<evidence type="ECO:0000259" key="1">
    <source>
        <dbReference type="PROSITE" id="PS51352"/>
    </source>
</evidence>
<reference evidence="2" key="2">
    <citation type="submission" date="2020-07" db="EMBL/GenBank/DDBJ databases">
        <authorList>
            <person name="Vera ALvarez R."/>
            <person name="Arias-Moreno D.M."/>
            <person name="Jimenez-Jacinto V."/>
            <person name="Jimenez-Bremont J.F."/>
            <person name="Swaminathan K."/>
            <person name="Moose S.P."/>
            <person name="Guerrero-Gonzalez M.L."/>
            <person name="Marino-Ramirez L."/>
            <person name="Landsman D."/>
            <person name="Rodriguez-Kessler M."/>
            <person name="Delgado-Sanchez P."/>
        </authorList>
    </citation>
    <scope>NUCLEOTIDE SEQUENCE</scope>
    <source>
        <tissue evidence="2">Cladode</tissue>
    </source>
</reference>
<dbReference type="InterPro" id="IPR017937">
    <property type="entry name" value="Thioredoxin_CS"/>
</dbReference>